<dbReference type="InterPro" id="IPR025943">
    <property type="entry name" value="Sigma_54_int_dom_ATP-bd_2"/>
</dbReference>
<evidence type="ECO:0000256" key="3">
    <source>
        <dbReference type="ARBA" id="ARBA00023015"/>
    </source>
</evidence>
<evidence type="ECO:0000259" key="6">
    <source>
        <dbReference type="PROSITE" id="PS50045"/>
    </source>
</evidence>
<gene>
    <name evidence="7" type="ORF">HK44_022310</name>
</gene>
<dbReference type="GO" id="GO:0006355">
    <property type="term" value="P:regulation of DNA-templated transcription"/>
    <property type="evidence" value="ECO:0007669"/>
    <property type="project" value="InterPro"/>
</dbReference>
<dbReference type="Gene3D" id="3.30.1380.20">
    <property type="entry name" value="Trafficking protein particle complex subunit 3"/>
    <property type="match status" value="1"/>
</dbReference>
<dbReference type="CDD" id="cd00009">
    <property type="entry name" value="AAA"/>
    <property type="match status" value="1"/>
</dbReference>
<dbReference type="Pfam" id="PF02954">
    <property type="entry name" value="HTH_8"/>
    <property type="match status" value="1"/>
</dbReference>
<dbReference type="EMBL" id="AFOY02000004">
    <property type="protein sequence ID" value="EXF96063.1"/>
    <property type="molecule type" value="Genomic_DNA"/>
</dbReference>
<dbReference type="InterPro" id="IPR009057">
    <property type="entry name" value="Homeodomain-like_sf"/>
</dbReference>
<dbReference type="PANTHER" id="PTHR32071">
    <property type="entry name" value="TRANSCRIPTIONAL REGULATORY PROTEIN"/>
    <property type="match status" value="1"/>
</dbReference>
<dbReference type="SMART" id="SM00989">
    <property type="entry name" value="V4R"/>
    <property type="match status" value="1"/>
</dbReference>
<dbReference type="FunFam" id="3.40.50.300:FF:000006">
    <property type="entry name" value="DNA-binding transcriptional regulator NtrC"/>
    <property type="match status" value="1"/>
</dbReference>
<dbReference type="Pfam" id="PF02830">
    <property type="entry name" value="V4R"/>
    <property type="match status" value="1"/>
</dbReference>
<keyword evidence="2" id="KW-0067">ATP-binding</keyword>
<evidence type="ECO:0000313" key="8">
    <source>
        <dbReference type="Proteomes" id="UP000022611"/>
    </source>
</evidence>
<keyword evidence="5" id="KW-0804">Transcription</keyword>
<dbReference type="InterPro" id="IPR003593">
    <property type="entry name" value="AAA+_ATPase"/>
</dbReference>
<dbReference type="GO" id="GO:0005524">
    <property type="term" value="F:ATP binding"/>
    <property type="evidence" value="ECO:0007669"/>
    <property type="project" value="UniProtKB-KW"/>
</dbReference>
<dbReference type="InterPro" id="IPR027417">
    <property type="entry name" value="P-loop_NTPase"/>
</dbReference>
<dbReference type="SMART" id="SM00382">
    <property type="entry name" value="AAA"/>
    <property type="match status" value="1"/>
</dbReference>
<evidence type="ECO:0000256" key="2">
    <source>
        <dbReference type="ARBA" id="ARBA00022840"/>
    </source>
</evidence>
<dbReference type="PROSITE" id="PS00675">
    <property type="entry name" value="SIGMA54_INTERACT_1"/>
    <property type="match status" value="1"/>
</dbReference>
<proteinExistence type="predicted"/>
<dbReference type="GO" id="GO:0043565">
    <property type="term" value="F:sequence-specific DNA binding"/>
    <property type="evidence" value="ECO:0007669"/>
    <property type="project" value="InterPro"/>
</dbReference>
<dbReference type="Proteomes" id="UP000022611">
    <property type="component" value="Unassembled WGS sequence"/>
</dbReference>
<evidence type="ECO:0000256" key="1">
    <source>
        <dbReference type="ARBA" id="ARBA00022741"/>
    </source>
</evidence>
<dbReference type="InterPro" id="IPR024096">
    <property type="entry name" value="NO_sig/Golgi_transp_ligand-bd"/>
</dbReference>
<dbReference type="InterPro" id="IPR002078">
    <property type="entry name" value="Sigma_54_int"/>
</dbReference>
<dbReference type="InterPro" id="IPR025662">
    <property type="entry name" value="Sigma_54_int_dom_ATP-bd_1"/>
</dbReference>
<dbReference type="InterPro" id="IPR025944">
    <property type="entry name" value="Sigma_54_int_dom_CS"/>
</dbReference>
<dbReference type="SUPFAM" id="SSF52540">
    <property type="entry name" value="P-loop containing nucleoside triphosphate hydrolases"/>
    <property type="match status" value="1"/>
</dbReference>
<dbReference type="Pfam" id="PF00158">
    <property type="entry name" value="Sigma54_activat"/>
    <property type="match status" value="1"/>
</dbReference>
<keyword evidence="3" id="KW-0805">Transcription regulation</keyword>
<keyword evidence="1" id="KW-0547">Nucleotide-binding</keyword>
<dbReference type="HOGENOM" id="CLU_000445_119_2_6"/>
<dbReference type="PROSITE" id="PS50045">
    <property type="entry name" value="SIGMA54_INTERACT_4"/>
    <property type="match status" value="1"/>
</dbReference>
<dbReference type="PRINTS" id="PR01590">
    <property type="entry name" value="HTHFIS"/>
</dbReference>
<dbReference type="SUPFAM" id="SSF46689">
    <property type="entry name" value="Homeodomain-like"/>
    <property type="match status" value="1"/>
</dbReference>
<evidence type="ECO:0000313" key="7">
    <source>
        <dbReference type="EMBL" id="EXF96063.1"/>
    </source>
</evidence>
<dbReference type="PROSITE" id="PS00688">
    <property type="entry name" value="SIGMA54_INTERACT_3"/>
    <property type="match status" value="1"/>
</dbReference>
<protein>
    <submittedName>
        <fullName evidence="7">Fis family transcriptional regulator</fullName>
    </submittedName>
</protein>
<accession>A0A010SZE3</accession>
<dbReference type="PATRIC" id="fig|1042209.11.peg.999"/>
<reference evidence="7 8" key="1">
    <citation type="journal article" date="2011" name="J. Bacteriol.">
        <title>Draft genome sequence of the polycyclic aromatic hydrocarbon-degrading, genetically engineered bioluminescent bioreporter Pseudomonas fluorescens HK44.</title>
        <authorList>
            <person name="Chauhan A."/>
            <person name="Layton A.C."/>
            <person name="Williams D.E."/>
            <person name="Smartt A.E."/>
            <person name="Ripp S."/>
            <person name="Karpinets T.V."/>
            <person name="Brown S.D."/>
            <person name="Sayler G.S."/>
        </authorList>
    </citation>
    <scope>NUCLEOTIDE SEQUENCE [LARGE SCALE GENOMIC DNA]</scope>
    <source>
        <strain evidence="7 8">HK44</strain>
    </source>
</reference>
<dbReference type="InterPro" id="IPR058031">
    <property type="entry name" value="AAA_lid_NorR"/>
</dbReference>
<dbReference type="Gene3D" id="3.40.50.300">
    <property type="entry name" value="P-loop containing nucleotide triphosphate hydrolases"/>
    <property type="match status" value="1"/>
</dbReference>
<dbReference type="InterPro" id="IPR010523">
    <property type="entry name" value="XylR_N"/>
</dbReference>
<name>A0A010SZE3_PSEFL</name>
<comment type="caution">
    <text evidence="7">The sequence shown here is derived from an EMBL/GenBank/DDBJ whole genome shotgun (WGS) entry which is preliminary data.</text>
</comment>
<sequence>MIRALGEAIEARFHDLRHAVQQISKSSPDAPVISSNQTCRFLMPTALDPKFPTSRDLVSQISFDTDQGKIWMQEQRMLLVHSSLFANLRKELINTLGIPRARGLMMRLGYHSGWRDANLARTLRPDLSTSDSFFAGPQLALIKGMVNVKPLKLEFDVAKGSFYAEFQWQDAYEAELHLKEHGPVNDPVCWLLTGYSSGFTTYYMGQSIFYKEVECLGCGASHCRIVGKPANEWEDREEIERLLQPDSMADELLALQSQLSHLQDNVRDNAEHDDLIANSVGRSASFRQASKLLQRAASGPVSVLLQGETGVGKEIFARGLHLQSPRASNPFIALNCACISPELIEAELFGVEKGAYTGANTSREGKFERANGGTLFLDEVAELTPRAQAALLRVLQEGELERVGGTNTIRVDVRLVAASHTDLAEAVKLGRFRADLFYRLNVYPVYIPALRERKEDIPLLVDHFLGKYQTLYNKRISGVSDKAMLALMDHGWPGNIRELENMIERGVILTDNHQMIDMHGLFSTVQEPGRALNQIDTKGHLKSTPAPESADVDPICDALLSDAFNLEEFEARLLRTAMKKVDGNVSKAARVLGLTRAQLAYRLEKKDS</sequence>
<organism evidence="7 8">
    <name type="scientific">Pseudomonas fluorescens HK44</name>
    <dbReference type="NCBI Taxonomy" id="1042209"/>
    <lineage>
        <taxon>Bacteria</taxon>
        <taxon>Pseudomonadati</taxon>
        <taxon>Pseudomonadota</taxon>
        <taxon>Gammaproteobacteria</taxon>
        <taxon>Pseudomonadales</taxon>
        <taxon>Pseudomonadaceae</taxon>
        <taxon>Pseudomonas</taxon>
    </lineage>
</organism>
<dbReference type="AlphaFoldDB" id="A0A010SZE3"/>
<dbReference type="Pfam" id="PF06505">
    <property type="entry name" value="XylR_N"/>
    <property type="match status" value="1"/>
</dbReference>
<dbReference type="eggNOG" id="COG3829">
    <property type="taxonomic scope" value="Bacteria"/>
</dbReference>
<evidence type="ECO:0000256" key="4">
    <source>
        <dbReference type="ARBA" id="ARBA00023125"/>
    </source>
</evidence>
<dbReference type="InterPro" id="IPR002197">
    <property type="entry name" value="HTH_Fis"/>
</dbReference>
<dbReference type="SUPFAM" id="SSF111126">
    <property type="entry name" value="Ligand-binding domain in the NO signalling and Golgi transport"/>
    <property type="match status" value="1"/>
</dbReference>
<dbReference type="Gene3D" id="1.10.8.60">
    <property type="match status" value="1"/>
</dbReference>
<feature type="domain" description="Sigma-54 factor interaction" evidence="6">
    <location>
        <begin position="279"/>
        <end position="508"/>
    </location>
</feature>
<evidence type="ECO:0000256" key="5">
    <source>
        <dbReference type="ARBA" id="ARBA00023163"/>
    </source>
</evidence>
<dbReference type="Gene3D" id="1.10.10.60">
    <property type="entry name" value="Homeodomain-like"/>
    <property type="match status" value="1"/>
</dbReference>
<dbReference type="InterPro" id="IPR004096">
    <property type="entry name" value="V4R"/>
</dbReference>
<keyword evidence="4" id="KW-0238">DNA-binding</keyword>
<dbReference type="Pfam" id="PF25601">
    <property type="entry name" value="AAA_lid_14"/>
    <property type="match status" value="1"/>
</dbReference>
<dbReference type="PROSITE" id="PS00676">
    <property type="entry name" value="SIGMA54_INTERACT_2"/>
    <property type="match status" value="1"/>
</dbReference>